<evidence type="ECO:0000256" key="5">
    <source>
        <dbReference type="ARBA" id="ARBA00023239"/>
    </source>
</evidence>
<evidence type="ECO:0000256" key="1">
    <source>
        <dbReference type="ARBA" id="ARBA00001911"/>
    </source>
</evidence>
<evidence type="ECO:0000313" key="11">
    <source>
        <dbReference type="EMBL" id="TNC22260.1"/>
    </source>
</evidence>
<evidence type="ECO:0000256" key="6">
    <source>
        <dbReference type="ARBA" id="ARBA00023993"/>
    </source>
</evidence>
<comment type="caution">
    <text evidence="11">The sequence shown here is derived from an EMBL/GenBank/DDBJ whole genome shotgun (WGS) entry which is preliminary data.</text>
</comment>
<evidence type="ECO:0000256" key="7">
    <source>
        <dbReference type="ARBA" id="ARBA00024060"/>
    </source>
</evidence>
<evidence type="ECO:0000259" key="9">
    <source>
        <dbReference type="Pfam" id="PF01761"/>
    </source>
</evidence>
<comment type="cofactor">
    <cofactor evidence="1">
        <name>NAD(+)</name>
        <dbReference type="ChEBI" id="CHEBI:57540"/>
    </cofactor>
</comment>
<dbReference type="SUPFAM" id="SSF56796">
    <property type="entry name" value="Dehydroquinate synthase-like"/>
    <property type="match status" value="1"/>
</dbReference>
<keyword evidence="5" id="KW-0456">Lyase</keyword>
<dbReference type="CDD" id="cd08199">
    <property type="entry name" value="EEVS"/>
    <property type="match status" value="1"/>
</dbReference>
<comment type="catalytic activity">
    <reaction evidence="6">
        <text>D-sedoheptulose 7-phosphate = 2-epi-5-epi-valiolone + phosphate</text>
        <dbReference type="Rhea" id="RHEA:44184"/>
        <dbReference type="ChEBI" id="CHEBI:43474"/>
        <dbReference type="ChEBI" id="CHEBI:57483"/>
        <dbReference type="ChEBI" id="CHEBI:84187"/>
        <dbReference type="EC" id="4.2.3.152"/>
    </reaction>
</comment>
<dbReference type="Pfam" id="PF01761">
    <property type="entry name" value="DHQ_synthase"/>
    <property type="match status" value="1"/>
</dbReference>
<feature type="domain" description="3-dehydroquinate synthase N-terminal" evidence="9">
    <location>
        <begin position="108"/>
        <end position="219"/>
    </location>
</feature>
<dbReference type="PANTHER" id="PTHR43622">
    <property type="entry name" value="3-DEHYDROQUINATE SYNTHASE"/>
    <property type="match status" value="1"/>
</dbReference>
<keyword evidence="4" id="KW-0520">NAD</keyword>
<name>A0A5C4LW01_9PSEU</name>
<keyword evidence="2" id="KW-0479">Metal-binding</keyword>
<dbReference type="EMBL" id="VDFW01000028">
    <property type="protein sequence ID" value="TNC22260.1"/>
    <property type="molecule type" value="Genomic_DNA"/>
</dbReference>
<feature type="domain" description="3-dehydroquinate synthase C-terminal" evidence="10">
    <location>
        <begin position="222"/>
        <end position="368"/>
    </location>
</feature>
<evidence type="ECO:0000259" key="10">
    <source>
        <dbReference type="Pfam" id="PF24621"/>
    </source>
</evidence>
<dbReference type="PANTHER" id="PTHR43622:SF3">
    <property type="entry name" value="2-EPI-5-EPI-VALIOLONE SYNTHASE"/>
    <property type="match status" value="1"/>
</dbReference>
<evidence type="ECO:0000256" key="4">
    <source>
        <dbReference type="ARBA" id="ARBA00023027"/>
    </source>
</evidence>
<dbReference type="OrthoDB" id="9806583at2"/>
<evidence type="ECO:0000313" key="12">
    <source>
        <dbReference type="Proteomes" id="UP000305546"/>
    </source>
</evidence>
<dbReference type="InterPro" id="IPR030960">
    <property type="entry name" value="DHQS/DOIS_N"/>
</dbReference>
<dbReference type="GO" id="GO:0003856">
    <property type="term" value="F:3-dehydroquinate synthase activity"/>
    <property type="evidence" value="ECO:0007669"/>
    <property type="project" value="TreeGrafter"/>
</dbReference>
<evidence type="ECO:0000256" key="2">
    <source>
        <dbReference type="ARBA" id="ARBA00022723"/>
    </source>
</evidence>
<dbReference type="GO" id="GO:0000166">
    <property type="term" value="F:nucleotide binding"/>
    <property type="evidence" value="ECO:0007669"/>
    <property type="project" value="UniProtKB-KW"/>
</dbReference>
<keyword evidence="3" id="KW-0547">Nucleotide-binding</keyword>
<organism evidence="11 12">
    <name type="scientific">Amycolatopsis alkalitolerans</name>
    <dbReference type="NCBI Taxonomy" id="2547244"/>
    <lineage>
        <taxon>Bacteria</taxon>
        <taxon>Bacillati</taxon>
        <taxon>Actinomycetota</taxon>
        <taxon>Actinomycetes</taxon>
        <taxon>Pseudonocardiales</taxon>
        <taxon>Pseudonocardiaceae</taxon>
        <taxon>Amycolatopsis</taxon>
    </lineage>
</organism>
<dbReference type="AlphaFoldDB" id="A0A5C4LW01"/>
<sequence>MRTARARKRHRTNWCREVHAVALTLASSGGWSVAAEQVVEYEVRPIENVLDQTFEIPDDGDPTLDVLGRARKQSPRRLVVIDREVEQIYGDKIYDFLNRHGVEYRPLVLPGGEATKTMRTVFRICRELDSFGVARRSEPLIVFGGGVLNDVGGMAASIYRRGIERIVYGTTLVALVDASVGAKVASDYNGYKNRLGTYRPARLIIADRRFLGTQDRRRLADGLSEILKLGIVCDSRLFELLEKRGATVLNEKFQGETEPGDKTAVAILEAAMAGMLSELHENLWEDQLARATYFGHTWSPKIEMRALELSRARLPWRRRAWLMHGEAVALDMVLSVLMACRRGLVTGEECERIVAVAKSLELPTWDPLLDDSDTLAAGLEDSIRHRDGKQLVPLPRGIGGVTFANDISHDEIAEAVEQMRSLGGQCLA</sequence>
<accession>A0A5C4LW01</accession>
<dbReference type="InterPro" id="IPR056179">
    <property type="entry name" value="DHQS_C"/>
</dbReference>
<keyword evidence="12" id="KW-1185">Reference proteome</keyword>
<protein>
    <recommendedName>
        <fullName evidence="8">2-epi-5-epi-valiolone synthase</fullName>
        <ecNumber evidence="7">4.2.3.152</ecNumber>
    </recommendedName>
</protein>
<dbReference type="Gene3D" id="1.20.1090.10">
    <property type="entry name" value="Dehydroquinate synthase-like - alpha domain"/>
    <property type="match status" value="1"/>
</dbReference>
<dbReference type="GO" id="GO:0017000">
    <property type="term" value="P:antibiotic biosynthetic process"/>
    <property type="evidence" value="ECO:0007669"/>
    <property type="project" value="InterPro"/>
</dbReference>
<evidence type="ECO:0000256" key="3">
    <source>
        <dbReference type="ARBA" id="ARBA00022741"/>
    </source>
</evidence>
<reference evidence="11 12" key="1">
    <citation type="submission" date="2019-06" db="EMBL/GenBank/DDBJ databases">
        <title>Amycolatopsis alkalitolerans sp. nov., isolated from Gastrodia elata Blume.</title>
        <authorList>
            <person name="Narsing Rao M.P."/>
            <person name="Li W.J."/>
        </authorList>
    </citation>
    <scope>NUCLEOTIDE SEQUENCE [LARGE SCALE GENOMIC DNA]</scope>
    <source>
        <strain evidence="11 12">SYSUP0005</strain>
    </source>
</reference>
<dbReference type="EC" id="4.2.3.152" evidence="7"/>
<evidence type="ECO:0000256" key="8">
    <source>
        <dbReference type="ARBA" id="ARBA00024092"/>
    </source>
</evidence>
<gene>
    <name evidence="11" type="ORF">FG385_26165</name>
</gene>
<dbReference type="GO" id="GO:0046872">
    <property type="term" value="F:metal ion binding"/>
    <property type="evidence" value="ECO:0007669"/>
    <property type="project" value="UniProtKB-KW"/>
</dbReference>
<dbReference type="InterPro" id="IPR035872">
    <property type="entry name" value="EEVS-like"/>
</dbReference>
<dbReference type="Gene3D" id="3.40.50.1970">
    <property type="match status" value="1"/>
</dbReference>
<dbReference type="Proteomes" id="UP000305546">
    <property type="component" value="Unassembled WGS sequence"/>
</dbReference>
<dbReference type="Pfam" id="PF24621">
    <property type="entry name" value="DHQS_C"/>
    <property type="match status" value="1"/>
</dbReference>
<proteinExistence type="predicted"/>
<dbReference type="InterPro" id="IPR050071">
    <property type="entry name" value="Dehydroquinate_synthase"/>
</dbReference>